<keyword evidence="8" id="KW-1185">Reference proteome</keyword>
<dbReference type="Pfam" id="PF04327">
    <property type="entry name" value="Peptidase_Prp"/>
    <property type="match status" value="1"/>
</dbReference>
<sequence length="114" mass="12089">MIEIVVERNSNHTIHSFSMSGHAESGPYGQDIVCAGASAVSLGAVNGISALCNIELDVDMSDNGGYLRCTVPSHVSGRVFEDVQLLLEGMLVSLHSIAEEYGDYMTIAENQGGE</sequence>
<dbReference type="NCBIfam" id="NF011126">
    <property type="entry name" value="PRK14553.1-6"/>
    <property type="match status" value="1"/>
</dbReference>
<name>A0ABW0YJQ9_9BACI</name>
<organism evidence="7 8">
    <name type="scientific">Thalassorhabdus alkalitolerans</name>
    <dbReference type="NCBI Taxonomy" id="2282697"/>
    <lineage>
        <taxon>Bacteria</taxon>
        <taxon>Bacillati</taxon>
        <taxon>Bacillota</taxon>
        <taxon>Bacilli</taxon>
        <taxon>Bacillales</taxon>
        <taxon>Bacillaceae</taxon>
        <taxon>Thalassorhabdus</taxon>
    </lineage>
</organism>
<reference evidence="8" key="1">
    <citation type="journal article" date="2019" name="Int. J. Syst. Evol. Microbiol.">
        <title>The Global Catalogue of Microorganisms (GCM) 10K type strain sequencing project: providing services to taxonomists for standard genome sequencing and annotation.</title>
        <authorList>
            <consortium name="The Broad Institute Genomics Platform"/>
            <consortium name="The Broad Institute Genome Sequencing Center for Infectious Disease"/>
            <person name="Wu L."/>
            <person name="Ma J."/>
        </authorList>
    </citation>
    <scope>NUCLEOTIDE SEQUENCE [LARGE SCALE GENOMIC DNA]</scope>
    <source>
        <strain evidence="8">CECT 7184</strain>
    </source>
</reference>
<comment type="similarity">
    <text evidence="5">Belongs to the Prp family.</text>
</comment>
<dbReference type="Gene3D" id="3.30.70.1490">
    <property type="entry name" value="Cysteine protease Prp"/>
    <property type="match status" value="1"/>
</dbReference>
<dbReference type="SUPFAM" id="SSF118010">
    <property type="entry name" value="TM1457-like"/>
    <property type="match status" value="1"/>
</dbReference>
<evidence type="ECO:0000256" key="5">
    <source>
        <dbReference type="ARBA" id="ARBA00044503"/>
    </source>
</evidence>
<dbReference type="InterPro" id="IPR036764">
    <property type="entry name" value="Peptidase_Prp_sf"/>
</dbReference>
<comment type="caution">
    <text evidence="7">The sequence shown here is derived from an EMBL/GenBank/DDBJ whole genome shotgun (WGS) entry which is preliminary data.</text>
</comment>
<keyword evidence="2 7" id="KW-0645">Protease</keyword>
<keyword evidence="1" id="KW-0690">Ribosome biogenesis</keyword>
<dbReference type="GO" id="GO:0008233">
    <property type="term" value="F:peptidase activity"/>
    <property type="evidence" value="ECO:0007669"/>
    <property type="project" value="UniProtKB-KW"/>
</dbReference>
<dbReference type="PANTHER" id="PTHR39178:SF1">
    <property type="entry name" value="RIBOSOMAL-PROCESSING CYSTEINE PROTEASE PRP"/>
    <property type="match status" value="1"/>
</dbReference>
<evidence type="ECO:0000313" key="7">
    <source>
        <dbReference type="EMBL" id="MFC5712653.1"/>
    </source>
</evidence>
<evidence type="ECO:0000256" key="3">
    <source>
        <dbReference type="ARBA" id="ARBA00022801"/>
    </source>
</evidence>
<dbReference type="CDD" id="cd16332">
    <property type="entry name" value="Prp-like"/>
    <property type="match status" value="1"/>
</dbReference>
<evidence type="ECO:0000256" key="6">
    <source>
        <dbReference type="ARBA" id="ARBA00044538"/>
    </source>
</evidence>
<dbReference type="GO" id="GO:0006508">
    <property type="term" value="P:proteolysis"/>
    <property type="evidence" value="ECO:0007669"/>
    <property type="project" value="UniProtKB-KW"/>
</dbReference>
<dbReference type="RefSeq" id="WP_385939858.1">
    <property type="nucleotide sequence ID" value="NZ_JBHSOZ010000003.1"/>
</dbReference>
<keyword evidence="4" id="KW-0788">Thiol protease</keyword>
<proteinExistence type="inferred from homology"/>
<evidence type="ECO:0000256" key="4">
    <source>
        <dbReference type="ARBA" id="ARBA00022807"/>
    </source>
</evidence>
<keyword evidence="3" id="KW-0378">Hydrolase</keyword>
<evidence type="ECO:0000313" key="8">
    <source>
        <dbReference type="Proteomes" id="UP001596142"/>
    </source>
</evidence>
<dbReference type="InterPro" id="IPR007422">
    <property type="entry name" value="Peptidase_Prp"/>
</dbReference>
<gene>
    <name evidence="7" type="ORF">ACFPU1_07655</name>
</gene>
<evidence type="ECO:0000256" key="1">
    <source>
        <dbReference type="ARBA" id="ARBA00022517"/>
    </source>
</evidence>
<evidence type="ECO:0000256" key="2">
    <source>
        <dbReference type="ARBA" id="ARBA00022670"/>
    </source>
</evidence>
<protein>
    <recommendedName>
        <fullName evidence="6">Ribosomal processing cysteine protease Prp</fullName>
    </recommendedName>
</protein>
<dbReference type="PANTHER" id="PTHR39178">
    <property type="entry name" value="HYPOTHETICAL RIBOSOME-ASSOCIATED PROTEIN"/>
    <property type="match status" value="1"/>
</dbReference>
<accession>A0ABW0YJQ9</accession>
<dbReference type="Proteomes" id="UP001596142">
    <property type="component" value="Unassembled WGS sequence"/>
</dbReference>
<dbReference type="EMBL" id="JBHSOZ010000003">
    <property type="protein sequence ID" value="MFC5712653.1"/>
    <property type="molecule type" value="Genomic_DNA"/>
</dbReference>